<feature type="transmembrane region" description="Helical" evidence="15">
    <location>
        <begin position="422"/>
        <end position="443"/>
    </location>
</feature>
<feature type="transmembrane region" description="Helical" evidence="15">
    <location>
        <begin position="168"/>
        <end position="189"/>
    </location>
</feature>
<dbReference type="CDD" id="cd18569">
    <property type="entry name" value="ABC_6TM_NHLM_bacteriocin"/>
    <property type="match status" value="1"/>
</dbReference>
<feature type="domain" description="ABC transmembrane type-1" evidence="17">
    <location>
        <begin position="172"/>
        <end position="451"/>
    </location>
</feature>
<dbReference type="NCBIfam" id="TIGR03796">
    <property type="entry name" value="NHLM_micro_ABC1"/>
    <property type="match status" value="1"/>
</dbReference>
<dbReference type="STRING" id="758825.SAMN02982985_03293"/>
<dbReference type="SUPFAM" id="SSF90123">
    <property type="entry name" value="ABC transporter transmembrane region"/>
    <property type="match status" value="1"/>
</dbReference>
<dbReference type="GO" id="GO:0005524">
    <property type="term" value="F:ATP binding"/>
    <property type="evidence" value="ECO:0007669"/>
    <property type="project" value="UniProtKB-KW"/>
</dbReference>
<keyword evidence="8" id="KW-0653">Protein transport</keyword>
<evidence type="ECO:0000313" key="19">
    <source>
        <dbReference type="EMBL" id="SFM23343.1"/>
    </source>
</evidence>
<dbReference type="RefSeq" id="WP_093388780.1">
    <property type="nucleotide sequence ID" value="NZ_FOTW01000015.1"/>
</dbReference>
<evidence type="ECO:0000256" key="4">
    <source>
        <dbReference type="ARBA" id="ARBA00022692"/>
    </source>
</evidence>
<dbReference type="SMART" id="SM00382">
    <property type="entry name" value="AAA"/>
    <property type="match status" value="1"/>
</dbReference>
<dbReference type="GO" id="GO:0015031">
    <property type="term" value="P:protein transport"/>
    <property type="evidence" value="ECO:0007669"/>
    <property type="project" value="UniProtKB-KW"/>
</dbReference>
<dbReference type="PROSITE" id="PS00211">
    <property type="entry name" value="ABC_TRANSPORTER_1"/>
    <property type="match status" value="1"/>
</dbReference>
<feature type="transmembrane region" description="Helical" evidence="15">
    <location>
        <begin position="306"/>
        <end position="327"/>
    </location>
</feature>
<dbReference type="Gene3D" id="1.20.1560.10">
    <property type="entry name" value="ABC transporter type 1, transmembrane domain"/>
    <property type="match status" value="1"/>
</dbReference>
<dbReference type="PROSITE" id="PS50929">
    <property type="entry name" value="ABC_TM1F"/>
    <property type="match status" value="1"/>
</dbReference>
<dbReference type="InterPro" id="IPR027417">
    <property type="entry name" value="P-loop_NTPase"/>
</dbReference>
<feature type="domain" description="ABC transporter" evidence="16">
    <location>
        <begin position="490"/>
        <end position="723"/>
    </location>
</feature>
<dbReference type="PANTHER" id="PTHR24221:SF654">
    <property type="entry name" value="ATP-BINDING CASSETTE SUB-FAMILY B MEMBER 6"/>
    <property type="match status" value="1"/>
</dbReference>
<dbReference type="EMBL" id="FOTW01000015">
    <property type="protein sequence ID" value="SFM23343.1"/>
    <property type="molecule type" value="Genomic_DNA"/>
</dbReference>
<keyword evidence="20" id="KW-1185">Reference proteome</keyword>
<proteinExistence type="inferred from homology"/>
<evidence type="ECO:0000256" key="14">
    <source>
        <dbReference type="ARBA" id="ARBA00072252"/>
    </source>
</evidence>
<dbReference type="Proteomes" id="UP000199470">
    <property type="component" value="Unassembled WGS sequence"/>
</dbReference>
<dbReference type="InterPro" id="IPR005074">
    <property type="entry name" value="Peptidase_C39"/>
</dbReference>
<dbReference type="InterPro" id="IPR011527">
    <property type="entry name" value="ABC1_TM_dom"/>
</dbReference>
<keyword evidence="7 19" id="KW-0067">ATP-binding</keyword>
<evidence type="ECO:0000256" key="2">
    <source>
        <dbReference type="ARBA" id="ARBA00022448"/>
    </source>
</evidence>
<dbReference type="SUPFAM" id="SSF52540">
    <property type="entry name" value="P-loop containing nucleoside triphosphate hydrolases"/>
    <property type="match status" value="1"/>
</dbReference>
<evidence type="ECO:0000256" key="9">
    <source>
        <dbReference type="ARBA" id="ARBA00022989"/>
    </source>
</evidence>
<dbReference type="InterPro" id="IPR017871">
    <property type="entry name" value="ABC_transporter-like_CS"/>
</dbReference>
<sequence length="724" mass="77911">MAATKTAARGWRAKTPTVLQMEAMECGAAALAIVMGYHGKVVTLEELREACGVSRDGSKASNVVKAARRYGFSAKGYRKEPAELKAMRLPLIVFWNFNHFLVVEGFRRGLVYLNDPASGPRTVSEEEFDQSFTGVVLAIEPGPEFVAGGRARGLLAALRARMPLGEPALAYLVLAGLALVLPGLVLPVFSKVFIDEVLVGHMDGWVRPLLLGMGATMLLGGALTWLQQYYLARFHTKLALAASSRFLWHVLRLPVGFYAQRSAGDISARVGINNQVAALLTGDLAATVLNLVMVLFYAALMLFYDVTLTLAGIAVAALNVLLLRLVARRRKDANQKLANDGGRLMGVSMSGLQMMETLKASGMEGDFFGKWSGHQAKVMNGQQAIGASGVLLGGVPAMLSAVNGILILALGGLRVMDGHLTMGMLVAFQSLMAGFIGPINQLVGMGARVQEMQGDMNRLDDVLNYPTDPQVAPPAARRDGAAAPLLEGHIELRNVSFGYSRLEPALIEDFNLSIRPGERVALVGSSGCGKSTIAKLVMGLAEPWSGQILFDGRPRAELARDSLVNSLAMVSQEVALFEGSLSDNLTMWDDSIAEAQFVQAAKDARIHEAIAARPGGHESRLQEGGGNFSGGQKQRIEIARALAINPRILVLDEATSALDPITERQVDDNLRRRGCTCLIVAHRLSTIRDCDQILVLERGRVVQRGTHEQLRDAGGLYSTLMHSL</sequence>
<dbReference type="GO" id="GO:0008233">
    <property type="term" value="F:peptidase activity"/>
    <property type="evidence" value="ECO:0007669"/>
    <property type="project" value="InterPro"/>
</dbReference>
<dbReference type="GO" id="GO:0016887">
    <property type="term" value="F:ATP hydrolysis activity"/>
    <property type="evidence" value="ECO:0007669"/>
    <property type="project" value="InterPro"/>
</dbReference>
<evidence type="ECO:0000256" key="3">
    <source>
        <dbReference type="ARBA" id="ARBA00022475"/>
    </source>
</evidence>
<dbReference type="InterPro" id="IPR003439">
    <property type="entry name" value="ABC_transporter-like_ATP-bd"/>
</dbReference>
<feature type="transmembrane region" description="Helical" evidence="15">
    <location>
        <begin position="384"/>
        <end position="410"/>
    </location>
</feature>
<keyword evidence="11" id="KW-0080">Bacteriocin transport</keyword>
<keyword evidence="9 15" id="KW-1133">Transmembrane helix</keyword>
<reference evidence="19 20" key="1">
    <citation type="submission" date="2016-10" db="EMBL/GenBank/DDBJ databases">
        <authorList>
            <person name="de Groot N.N."/>
        </authorList>
    </citation>
    <scope>NUCLEOTIDE SEQUENCE [LARGE SCALE GENOMIC DNA]</scope>
    <source>
        <strain evidence="19 20">ATCC 43154</strain>
    </source>
</reference>
<keyword evidence="3" id="KW-1003">Cell membrane</keyword>
<dbReference type="Pfam" id="PF00664">
    <property type="entry name" value="ABC_membrane"/>
    <property type="match status" value="1"/>
</dbReference>
<dbReference type="OrthoDB" id="8554730at2"/>
<dbReference type="GO" id="GO:0005886">
    <property type="term" value="C:plasma membrane"/>
    <property type="evidence" value="ECO:0007669"/>
    <property type="project" value="UniProtKB-SubCell"/>
</dbReference>
<evidence type="ECO:0000256" key="10">
    <source>
        <dbReference type="ARBA" id="ARBA00023136"/>
    </source>
</evidence>
<dbReference type="GO" id="GO:0043213">
    <property type="term" value="P:bacteriocin transport"/>
    <property type="evidence" value="ECO:0007669"/>
    <property type="project" value="UniProtKB-KW"/>
</dbReference>
<dbReference type="Pfam" id="PF03412">
    <property type="entry name" value="Peptidase_C39"/>
    <property type="match status" value="1"/>
</dbReference>
<evidence type="ECO:0000256" key="1">
    <source>
        <dbReference type="ARBA" id="ARBA00004651"/>
    </source>
</evidence>
<name>A0A1I4P7J9_9BURK</name>
<dbReference type="GO" id="GO:0031640">
    <property type="term" value="P:killing of cells of another organism"/>
    <property type="evidence" value="ECO:0007669"/>
    <property type="project" value="UniProtKB-KW"/>
</dbReference>
<comment type="subcellular location">
    <subcellularLocation>
        <location evidence="1">Cell membrane</location>
        <topology evidence="1">Multi-pass membrane protein</topology>
    </subcellularLocation>
</comment>
<feature type="transmembrane region" description="Helical" evidence="15">
    <location>
        <begin position="209"/>
        <end position="226"/>
    </location>
</feature>
<dbReference type="PANTHER" id="PTHR24221">
    <property type="entry name" value="ATP-BINDING CASSETTE SUB-FAMILY B"/>
    <property type="match status" value="1"/>
</dbReference>
<evidence type="ECO:0000313" key="20">
    <source>
        <dbReference type="Proteomes" id="UP000199470"/>
    </source>
</evidence>
<accession>A0A1I4P7J9</accession>
<dbReference type="InterPro" id="IPR022514">
    <property type="entry name" value="NHPM_micro_ABC1"/>
</dbReference>
<dbReference type="GO" id="GO:0034040">
    <property type="term" value="F:ATPase-coupled lipid transmembrane transporter activity"/>
    <property type="evidence" value="ECO:0007669"/>
    <property type="project" value="TreeGrafter"/>
</dbReference>
<keyword evidence="2" id="KW-0813">Transport</keyword>
<dbReference type="InterPro" id="IPR039421">
    <property type="entry name" value="Type_1_exporter"/>
</dbReference>
<keyword evidence="5" id="KW-0204">Cytolysis</keyword>
<comment type="function">
    <text evidence="12">Involved in the export of calmodulin-sensitive adenylate cyclase-hemolysin (cyclolysin).</text>
</comment>
<comment type="similarity">
    <text evidence="13">Belongs to the ABC transporter superfamily. Cyclolysin exporter (TC 3.A.1.109.2) family.</text>
</comment>
<keyword evidence="6" id="KW-0547">Nucleotide-binding</keyword>
<evidence type="ECO:0000256" key="5">
    <source>
        <dbReference type="ARBA" id="ARBA00022735"/>
    </source>
</evidence>
<evidence type="ECO:0000259" key="17">
    <source>
        <dbReference type="PROSITE" id="PS50929"/>
    </source>
</evidence>
<feature type="transmembrane region" description="Helical" evidence="15">
    <location>
        <begin position="276"/>
        <end position="300"/>
    </location>
</feature>
<evidence type="ECO:0000256" key="13">
    <source>
        <dbReference type="ARBA" id="ARBA00061173"/>
    </source>
</evidence>
<evidence type="ECO:0000256" key="6">
    <source>
        <dbReference type="ARBA" id="ARBA00022741"/>
    </source>
</evidence>
<dbReference type="Pfam" id="PF00005">
    <property type="entry name" value="ABC_tran"/>
    <property type="match status" value="1"/>
</dbReference>
<dbReference type="InterPro" id="IPR036640">
    <property type="entry name" value="ABC1_TM_sf"/>
</dbReference>
<keyword evidence="10 15" id="KW-0472">Membrane</keyword>
<evidence type="ECO:0000256" key="11">
    <source>
        <dbReference type="ARBA" id="ARBA00043264"/>
    </source>
</evidence>
<evidence type="ECO:0000259" key="16">
    <source>
        <dbReference type="PROSITE" id="PS50893"/>
    </source>
</evidence>
<feature type="domain" description="Peptidase C39" evidence="18">
    <location>
        <begin position="20"/>
        <end position="139"/>
    </location>
</feature>
<dbReference type="Gene3D" id="3.90.70.10">
    <property type="entry name" value="Cysteine proteinases"/>
    <property type="match status" value="1"/>
</dbReference>
<dbReference type="PROSITE" id="PS50893">
    <property type="entry name" value="ABC_TRANSPORTER_2"/>
    <property type="match status" value="1"/>
</dbReference>
<evidence type="ECO:0000256" key="8">
    <source>
        <dbReference type="ARBA" id="ARBA00022927"/>
    </source>
</evidence>
<evidence type="ECO:0000259" key="18">
    <source>
        <dbReference type="PROSITE" id="PS50990"/>
    </source>
</evidence>
<protein>
    <recommendedName>
        <fullName evidence="14">Cyclolysin secretion/processing ATP-binding protein CyaB</fullName>
    </recommendedName>
</protein>
<dbReference type="GO" id="GO:0006508">
    <property type="term" value="P:proteolysis"/>
    <property type="evidence" value="ECO:0007669"/>
    <property type="project" value="InterPro"/>
</dbReference>
<evidence type="ECO:0000256" key="15">
    <source>
        <dbReference type="SAM" id="Phobius"/>
    </source>
</evidence>
<organism evidence="19 20">
    <name type="scientific">Rugamonas rubra</name>
    <dbReference type="NCBI Taxonomy" id="758825"/>
    <lineage>
        <taxon>Bacteria</taxon>
        <taxon>Pseudomonadati</taxon>
        <taxon>Pseudomonadota</taxon>
        <taxon>Betaproteobacteria</taxon>
        <taxon>Burkholderiales</taxon>
        <taxon>Oxalobacteraceae</taxon>
        <taxon>Telluria group</taxon>
        <taxon>Rugamonas</taxon>
    </lineage>
</organism>
<keyword evidence="4 15" id="KW-0812">Transmembrane</keyword>
<evidence type="ECO:0000256" key="12">
    <source>
        <dbReference type="ARBA" id="ARBA00055355"/>
    </source>
</evidence>
<dbReference type="Gene3D" id="3.40.50.300">
    <property type="entry name" value="P-loop containing nucleotide triphosphate hydrolases"/>
    <property type="match status" value="1"/>
</dbReference>
<dbReference type="GO" id="GO:0140359">
    <property type="term" value="F:ABC-type transporter activity"/>
    <property type="evidence" value="ECO:0007669"/>
    <property type="project" value="InterPro"/>
</dbReference>
<keyword evidence="5" id="KW-0354">Hemolysis</keyword>
<evidence type="ECO:0000256" key="7">
    <source>
        <dbReference type="ARBA" id="ARBA00022840"/>
    </source>
</evidence>
<dbReference type="AlphaFoldDB" id="A0A1I4P7J9"/>
<dbReference type="InterPro" id="IPR003593">
    <property type="entry name" value="AAA+_ATPase"/>
</dbReference>
<gene>
    <name evidence="19" type="ORF">SAMN02982985_03293</name>
</gene>
<dbReference type="PROSITE" id="PS50990">
    <property type="entry name" value="PEPTIDASE_C39"/>
    <property type="match status" value="1"/>
</dbReference>
<dbReference type="FunFam" id="3.40.50.300:FF:000299">
    <property type="entry name" value="ABC transporter ATP-binding protein/permease"/>
    <property type="match status" value="1"/>
</dbReference>